<feature type="transmembrane region" description="Helical" evidence="2">
    <location>
        <begin position="243"/>
        <end position="265"/>
    </location>
</feature>
<protein>
    <submittedName>
        <fullName evidence="3">Uncharacterized protein</fullName>
    </submittedName>
</protein>
<keyword evidence="1" id="KW-0175">Coiled coil</keyword>
<reference evidence="3 4" key="1">
    <citation type="submission" date="2019-03" db="EMBL/GenBank/DDBJ databases">
        <title>Genomic Encyclopedia of Type Strains, Phase IV (KMG-IV): sequencing the most valuable type-strain genomes for metagenomic binning, comparative biology and taxonomic classification.</title>
        <authorList>
            <person name="Goeker M."/>
        </authorList>
    </citation>
    <scope>NUCLEOTIDE SEQUENCE [LARGE SCALE GENOMIC DNA]</scope>
    <source>
        <strain evidence="3 4">DSM 23917</strain>
    </source>
</reference>
<proteinExistence type="predicted"/>
<feature type="coiled-coil region" evidence="1">
    <location>
        <begin position="164"/>
        <end position="191"/>
    </location>
</feature>
<evidence type="ECO:0000313" key="4">
    <source>
        <dbReference type="Proteomes" id="UP000295600"/>
    </source>
</evidence>
<organism evidence="3 4">
    <name type="scientific">Prevotella heparinolytica</name>
    <dbReference type="NCBI Taxonomy" id="28113"/>
    <lineage>
        <taxon>Bacteria</taxon>
        <taxon>Pseudomonadati</taxon>
        <taxon>Bacteroidota</taxon>
        <taxon>Bacteroidia</taxon>
        <taxon>Bacteroidales</taxon>
        <taxon>Bacteroidaceae</taxon>
        <taxon>Bacteroides</taxon>
    </lineage>
</organism>
<gene>
    <name evidence="3" type="ORF">EV202_1267</name>
</gene>
<dbReference type="AlphaFoldDB" id="A0A4R2LN79"/>
<accession>A0A4R2LN79</accession>
<evidence type="ECO:0000256" key="2">
    <source>
        <dbReference type="SAM" id="Phobius"/>
    </source>
</evidence>
<sequence>MKTENCKLYKKRRKGVQKYRSLLHSVKRRYMLTSLLGILSFTLLHFMACEKSDSEDLSTYEGNVKAFDTQIVDMNRSLEDYIVKTQAFESANFQKLAVAEASKIVEEYIKAGEQLVAALERQNELQSHWEAFTKSHTVETRAEFSCSVYDFIPGTDNGLSVGLAKSVGDVIKETKEEVKKIEKKYEEKKKVDEVDALEEYHTGMNKLQKEQLKKAANIGTGAVIGTGAALITGAALSVAAAPVVVTVAATTAVGAVVGAGVAWMCSWWGKSKTKSSEGTYYMTTGKTTVGGHLPTHMIPEGATVSLHVDGGYAPVVIKNFKYPQAGNERTLDIQLVKTSEVNNSDTKPEICRMDKPFAANSCDDIKFVNGAASPTNPSPGQSVTVTATLMPAIAGCNIHFHIIGTDGYSKEETKASNSNGQATFYIPGGAEEVFDKVTITSSNGKQYIVTYTF</sequence>
<comment type="caution">
    <text evidence="3">The sequence shown here is derived from an EMBL/GenBank/DDBJ whole genome shotgun (WGS) entry which is preliminary data.</text>
</comment>
<keyword evidence="2" id="KW-1133">Transmembrane helix</keyword>
<feature type="transmembrane region" description="Helical" evidence="2">
    <location>
        <begin position="215"/>
        <end position="237"/>
    </location>
</feature>
<evidence type="ECO:0000313" key="3">
    <source>
        <dbReference type="EMBL" id="TCO88347.1"/>
    </source>
</evidence>
<keyword evidence="2" id="KW-0472">Membrane</keyword>
<name>A0A4R2LN79_9BACE</name>
<keyword evidence="2" id="KW-0812">Transmembrane</keyword>
<dbReference type="Proteomes" id="UP000295600">
    <property type="component" value="Unassembled WGS sequence"/>
</dbReference>
<evidence type="ECO:0000256" key="1">
    <source>
        <dbReference type="SAM" id="Coils"/>
    </source>
</evidence>
<dbReference type="EMBL" id="SLXB01000026">
    <property type="protein sequence ID" value="TCO88347.1"/>
    <property type="molecule type" value="Genomic_DNA"/>
</dbReference>